<dbReference type="Proteomes" id="UP000472268">
    <property type="component" value="Chromosome 6"/>
</dbReference>
<feature type="region of interest" description="Disordered" evidence="12">
    <location>
        <begin position="196"/>
        <end position="216"/>
    </location>
</feature>
<reference evidence="14" key="3">
    <citation type="submission" date="2025-09" db="UniProtKB">
        <authorList>
            <consortium name="Ensembl"/>
        </authorList>
    </citation>
    <scope>IDENTIFICATION</scope>
</reference>
<feature type="domain" description="V-type proton ATPase subunit S1 luminal" evidence="13">
    <location>
        <begin position="252"/>
        <end position="306"/>
    </location>
</feature>
<keyword evidence="7" id="KW-0833">Ubl conjugation pathway</keyword>
<evidence type="ECO:0000256" key="5">
    <source>
        <dbReference type="ARBA" id="ARBA00022490"/>
    </source>
</evidence>
<dbReference type="FunFam" id="3.30.1460.50:FF:000002">
    <property type="entry name" value="Autophagy related 10"/>
    <property type="match status" value="1"/>
</dbReference>
<evidence type="ECO:0000256" key="8">
    <source>
        <dbReference type="ARBA" id="ARBA00022927"/>
    </source>
</evidence>
<dbReference type="Ensembl" id="ENSSSUT00005037341.1">
    <property type="protein sequence ID" value="ENSSSUP00005032739.1"/>
    <property type="gene ID" value="ENSSSUG00005021085.1"/>
</dbReference>
<keyword evidence="9" id="KW-0072">Autophagy</keyword>
<keyword evidence="5" id="KW-0963">Cytoplasm</keyword>
<dbReference type="GO" id="GO:0000045">
    <property type="term" value="P:autophagosome assembly"/>
    <property type="evidence" value="ECO:0007669"/>
    <property type="project" value="TreeGrafter"/>
</dbReference>
<keyword evidence="15" id="KW-1185">Reference proteome</keyword>
<dbReference type="Gene3D" id="3.30.1460.50">
    <property type="match status" value="1"/>
</dbReference>
<reference evidence="14" key="2">
    <citation type="submission" date="2025-08" db="UniProtKB">
        <authorList>
            <consortium name="Ensembl"/>
        </authorList>
    </citation>
    <scope>IDENTIFICATION</scope>
</reference>
<comment type="similarity">
    <text evidence="2">Belongs to the ATG10 family.</text>
</comment>
<comment type="function">
    <text evidence="11">E2-like enzyme involved in autophagy. Acts as an E2-like enzyme that catalyzes the conjugation of ATG12 to ATG5. ATG12 conjugation to ATG5 is required for autophagy. Likely serves as an ATG5-recognition molecule. Not involved in ATG12 conjugation to ATG3. Plays a role in adenovirus-mediated cell lysis.</text>
</comment>
<dbReference type="InterPro" id="IPR046755">
    <property type="entry name" value="VAS1_LD"/>
</dbReference>
<dbReference type="InterPro" id="IPR007135">
    <property type="entry name" value="Atg3/Atg10"/>
</dbReference>
<evidence type="ECO:0000256" key="2">
    <source>
        <dbReference type="ARBA" id="ARBA00005696"/>
    </source>
</evidence>
<gene>
    <name evidence="14" type="primary">ATG10</name>
</gene>
<proteinExistence type="inferred from homology"/>
<dbReference type="GO" id="GO:0015031">
    <property type="term" value="P:protein transport"/>
    <property type="evidence" value="ECO:0007669"/>
    <property type="project" value="UniProtKB-KW"/>
</dbReference>
<dbReference type="PANTHER" id="PTHR14957:SF1">
    <property type="entry name" value="UBIQUITIN-LIKE-CONJUGATING ENZYME ATG10"/>
    <property type="match status" value="1"/>
</dbReference>
<evidence type="ECO:0000313" key="14">
    <source>
        <dbReference type="Ensembl" id="ENSSSUP00005032739.1"/>
    </source>
</evidence>
<name>A0A673V725_SURSU</name>
<keyword evidence="4" id="KW-0813">Transport</keyword>
<dbReference type="GO" id="GO:0032446">
    <property type="term" value="P:protein modification by small protein conjugation"/>
    <property type="evidence" value="ECO:0007669"/>
    <property type="project" value="TreeGrafter"/>
</dbReference>
<evidence type="ECO:0000256" key="3">
    <source>
        <dbReference type="ARBA" id="ARBA00021099"/>
    </source>
</evidence>
<protein>
    <recommendedName>
        <fullName evidence="3">Ubiquitin-like-conjugating enzyme ATG10</fullName>
    </recommendedName>
    <alternativeName>
        <fullName evidence="10">Autophagy-related protein 10</fullName>
    </alternativeName>
</protein>
<evidence type="ECO:0000313" key="15">
    <source>
        <dbReference type="Proteomes" id="UP000472268"/>
    </source>
</evidence>
<dbReference type="GO" id="GO:0005829">
    <property type="term" value="C:cytosol"/>
    <property type="evidence" value="ECO:0007669"/>
    <property type="project" value="UniProtKB-ARBA"/>
</dbReference>
<dbReference type="PANTHER" id="PTHR14957">
    <property type="entry name" value="UBIQUITIN-LIKE-CONJUGATING ENZYME ATG10"/>
    <property type="match status" value="1"/>
</dbReference>
<comment type="subcellular location">
    <subcellularLocation>
        <location evidence="1">Cytoplasm</location>
    </subcellularLocation>
</comment>
<evidence type="ECO:0000256" key="1">
    <source>
        <dbReference type="ARBA" id="ARBA00004496"/>
    </source>
</evidence>
<dbReference type="AlphaFoldDB" id="A0A673V725"/>
<evidence type="ECO:0000256" key="10">
    <source>
        <dbReference type="ARBA" id="ARBA00029833"/>
    </source>
</evidence>
<evidence type="ECO:0000256" key="7">
    <source>
        <dbReference type="ARBA" id="ARBA00022786"/>
    </source>
</evidence>
<evidence type="ECO:0000256" key="6">
    <source>
        <dbReference type="ARBA" id="ARBA00022679"/>
    </source>
</evidence>
<dbReference type="Pfam" id="PF05827">
    <property type="entry name" value="VAS1_LD"/>
    <property type="match status" value="1"/>
</dbReference>
<dbReference type="Pfam" id="PF03987">
    <property type="entry name" value="Autophagy_act_C"/>
    <property type="match status" value="1"/>
</dbReference>
<evidence type="ECO:0000256" key="11">
    <source>
        <dbReference type="ARBA" id="ARBA00054759"/>
    </source>
</evidence>
<reference evidence="14 15" key="1">
    <citation type="submission" date="2019-05" db="EMBL/GenBank/DDBJ databases">
        <title>A Chromosome-scale Meerkat (S. suricatta) Genome Assembly.</title>
        <authorList>
            <person name="Dudchenko O."/>
            <person name="Lieberman Aiden E."/>
            <person name="Tung J."/>
            <person name="Barreiro L.B."/>
            <person name="Clutton-Brock T.H."/>
        </authorList>
    </citation>
    <scope>NUCLEOTIDE SEQUENCE [LARGE SCALE GENOMIC DNA]</scope>
</reference>
<evidence type="ECO:0000256" key="4">
    <source>
        <dbReference type="ARBA" id="ARBA00022448"/>
    </source>
</evidence>
<organism evidence="14 15">
    <name type="scientific">Suricata suricatta</name>
    <name type="common">Meerkat</name>
    <dbReference type="NCBI Taxonomy" id="37032"/>
    <lineage>
        <taxon>Eukaryota</taxon>
        <taxon>Metazoa</taxon>
        <taxon>Chordata</taxon>
        <taxon>Craniata</taxon>
        <taxon>Vertebrata</taxon>
        <taxon>Euteleostomi</taxon>
        <taxon>Mammalia</taxon>
        <taxon>Eutheria</taxon>
        <taxon>Laurasiatheria</taxon>
        <taxon>Carnivora</taxon>
        <taxon>Feliformia</taxon>
        <taxon>Herpestidae</taxon>
        <taxon>Suricata</taxon>
    </lineage>
</organism>
<keyword evidence="6" id="KW-0808">Transferase</keyword>
<evidence type="ECO:0000259" key="13">
    <source>
        <dbReference type="Pfam" id="PF05827"/>
    </source>
</evidence>
<dbReference type="GO" id="GO:0061651">
    <property type="term" value="F:Atg12 conjugating enzyme activity"/>
    <property type="evidence" value="ECO:0007669"/>
    <property type="project" value="TreeGrafter"/>
</dbReference>
<sequence>MEEDEFFGEKTFQHCCAEFIRHSQQIGDGWEWRTSKDCSEGYMCKTHFHIKPETLTSHSRTSASVQTCLPMEEALELPLDDFEVTETTPGSEVIKYEYHVLYSCSYQVPVLYFRASFLDGRPLALKDVWEGIHECYKTQLLQEPWDTITQQEHPILGQPFFVLHPCKTNEFMTPVLKNSQKINSFISRTSSNNMVVTDQQSHGDTKQTQNSTTIPITQTLNDTLSRQRHLENEPWNAFSQHTPVNVSMDGIPCILFWAKRIIIKFKNQTWLNFTDEAFGQKAAVDTSNSNCSEESATLSLKFGDAESPKGL</sequence>
<keyword evidence="8" id="KW-0653">Protein transport</keyword>
<dbReference type="GO" id="GO:0000422">
    <property type="term" value="P:autophagy of mitochondrion"/>
    <property type="evidence" value="ECO:0007669"/>
    <property type="project" value="TreeGrafter"/>
</dbReference>
<evidence type="ECO:0000256" key="9">
    <source>
        <dbReference type="ARBA" id="ARBA00023006"/>
    </source>
</evidence>
<accession>A0A673V725</accession>
<evidence type="ECO:0000256" key="12">
    <source>
        <dbReference type="SAM" id="MobiDB-lite"/>
    </source>
</evidence>